<gene>
    <name evidence="3" type="ordered locus">MCP_2646</name>
</gene>
<dbReference type="PANTHER" id="PTHR23520:SF5">
    <property type="entry name" value="TRANSPORTER, PUTATIVE (AFU_ORTHOLOGUE AFUA_3G04000)-RELATED"/>
    <property type="match status" value="1"/>
</dbReference>
<name>D1Z1Z6_METPS</name>
<organism evidence="3 4">
    <name type="scientific">Methanocella paludicola (strain DSM 17711 / JCM 13418 / NBRC 101707 / SANAE)</name>
    <dbReference type="NCBI Taxonomy" id="304371"/>
    <lineage>
        <taxon>Archaea</taxon>
        <taxon>Methanobacteriati</taxon>
        <taxon>Methanobacteriota</taxon>
        <taxon>Stenosarchaea group</taxon>
        <taxon>Methanomicrobia</taxon>
        <taxon>Methanocellales</taxon>
        <taxon>Methanocellaceae</taxon>
        <taxon>Methanocella</taxon>
    </lineage>
</organism>
<feature type="transmembrane region" description="Helical" evidence="1">
    <location>
        <begin position="140"/>
        <end position="161"/>
    </location>
</feature>
<dbReference type="InterPro" id="IPR036259">
    <property type="entry name" value="MFS_trans_sf"/>
</dbReference>
<dbReference type="InterPro" id="IPR020846">
    <property type="entry name" value="MFS_dom"/>
</dbReference>
<feature type="transmembrane region" description="Helical" evidence="1">
    <location>
        <begin position="105"/>
        <end position="128"/>
    </location>
</feature>
<evidence type="ECO:0000313" key="4">
    <source>
        <dbReference type="Proteomes" id="UP000001882"/>
    </source>
</evidence>
<evidence type="ECO:0000313" key="3">
    <source>
        <dbReference type="EMBL" id="BAI62718.1"/>
    </source>
</evidence>
<dbReference type="EMBL" id="AP011532">
    <property type="protein sequence ID" value="BAI62718.1"/>
    <property type="molecule type" value="Genomic_DNA"/>
</dbReference>
<dbReference type="Pfam" id="PF07690">
    <property type="entry name" value="MFS_1"/>
    <property type="match status" value="2"/>
</dbReference>
<feature type="transmembrane region" description="Helical" evidence="1">
    <location>
        <begin position="379"/>
        <end position="399"/>
    </location>
</feature>
<reference evidence="3 4" key="1">
    <citation type="journal article" date="2007" name="Appl. Environ. Microbiol.">
        <title>Isolation of key methanogens for global methane emission from rice paddy fields: a novel isolate affiliated with the clone cluster rice cluster I.</title>
        <authorList>
            <person name="Sakai S."/>
            <person name="Imachi H."/>
            <person name="Sekiguchi Y."/>
            <person name="Ohashi A."/>
            <person name="Harada H."/>
            <person name="Kamagata Y."/>
        </authorList>
    </citation>
    <scope>NUCLEOTIDE SEQUENCE [LARGE SCALE GENOMIC DNA]</scope>
    <source>
        <strain evidence="4">DSM 17711 / JCM 13418 / NBRC 101707 / SANAE</strain>
    </source>
</reference>
<feature type="transmembrane region" description="Helical" evidence="1">
    <location>
        <begin position="82"/>
        <end position="99"/>
    </location>
</feature>
<feature type="domain" description="Major facilitator superfamily (MFS) profile" evidence="2">
    <location>
        <begin position="15"/>
        <end position="404"/>
    </location>
</feature>
<feature type="transmembrane region" description="Helical" evidence="1">
    <location>
        <begin position="20"/>
        <end position="44"/>
    </location>
</feature>
<evidence type="ECO:0000256" key="1">
    <source>
        <dbReference type="SAM" id="Phobius"/>
    </source>
</evidence>
<feature type="transmembrane region" description="Helical" evidence="1">
    <location>
        <begin position="50"/>
        <end position="70"/>
    </location>
</feature>
<sequence>MMSNYVQALKNFSTNARMYLAFSFLTSLYVGMASVIFNLYIIKLGYNEQFLGLIISATMIATGVFAFPAAQVCDRIGSKKSLLVSCILSSIVSFLLYILTGQEWLLLLSLLSGIVSTVPTIIAAPFMVENSTAEDRIYLFSFNFALFVVATVMGMAIGGYLPQVWSSVFGVDGGNILSFRYTLYASLAVSVVSIIPLFFLREKKKVCVEAPKLGSMIKELAASNVVKRLVTISCLIGFGAGLIVPFFNVYFSKMLSASPGQIGLIFALAQASMAVGAMAVPFMVSRIGKVKTVSLTYLMSIPFLIVLAISTNLYVAGAAYVLRMLFMNMSVPISNSFSMEIVHSEEMASVSSLTSMGNYIAIAVSSFIAGILMSYGSYLLPYAATCLFYLAAAVLYFRFFRKYEDGHREPARTKAAVGQ</sequence>
<reference evidence="3 4" key="2">
    <citation type="journal article" date="2008" name="Int. J. Syst. Evol. Microbiol.">
        <title>Methanocella paludicola gen. nov., sp. nov., a methane-producing archaeon, the first isolate of the lineage 'Rice Cluster I', and proposal of the new archaeal order Methanocellales ord. nov.</title>
        <authorList>
            <person name="Sakai S."/>
            <person name="Imachi H."/>
            <person name="Hanada S."/>
            <person name="Ohashi A."/>
            <person name="Harada H."/>
            <person name="Kamagata Y."/>
        </authorList>
    </citation>
    <scope>NUCLEOTIDE SEQUENCE [LARGE SCALE GENOMIC DNA]</scope>
    <source>
        <strain evidence="4">DSM 17711 / JCM 13418 / NBRC 101707 / SANAE</strain>
    </source>
</reference>
<proteinExistence type="predicted"/>
<keyword evidence="1" id="KW-0472">Membrane</keyword>
<dbReference type="PANTHER" id="PTHR23520">
    <property type="entry name" value="TRANSPORTER, PUTATIVE (AFU_ORTHOLOGUE AFUA_3G04000)-RELATED"/>
    <property type="match status" value="1"/>
</dbReference>
<dbReference type="RefSeq" id="WP_012901392.1">
    <property type="nucleotide sequence ID" value="NC_013665.1"/>
</dbReference>
<keyword evidence="1" id="KW-0812">Transmembrane</keyword>
<protein>
    <submittedName>
        <fullName evidence="3">MFS transporter</fullName>
    </submittedName>
</protein>
<keyword evidence="1" id="KW-1133">Transmembrane helix</keyword>
<dbReference type="InParanoid" id="D1Z1Z6"/>
<feature type="transmembrane region" description="Helical" evidence="1">
    <location>
        <begin position="181"/>
        <end position="200"/>
    </location>
</feature>
<reference evidence="4" key="3">
    <citation type="journal article" date="2011" name="PLoS ONE">
        <title>Genome sequence of a mesophilic hydrogenotrophic methanogen Methanocella paludicola, the first cultivated representative of the order Methanocellales.</title>
        <authorList>
            <person name="Sakai S."/>
            <person name="Takaki Y."/>
            <person name="Shimamura S."/>
            <person name="Sekine M."/>
            <person name="Tajima T."/>
            <person name="Kosugi H."/>
            <person name="Ichikawa N."/>
            <person name="Tasumi E."/>
            <person name="Hiraki A.T."/>
            <person name="Shimizu A."/>
            <person name="Kato Y."/>
            <person name="Nishiko R."/>
            <person name="Mori K."/>
            <person name="Fujita N."/>
            <person name="Imachi H."/>
            <person name="Takai K."/>
        </authorList>
    </citation>
    <scope>NUCLEOTIDE SEQUENCE [LARGE SCALE GENOMIC DNA]</scope>
    <source>
        <strain evidence="4">DSM 17711 / JCM 13418 / NBRC 101707 / SANAE</strain>
    </source>
</reference>
<dbReference type="KEGG" id="mpd:MCP_2646"/>
<feature type="transmembrane region" description="Helical" evidence="1">
    <location>
        <begin position="262"/>
        <end position="283"/>
    </location>
</feature>
<dbReference type="eggNOG" id="arCOG00132">
    <property type="taxonomic scope" value="Archaea"/>
</dbReference>
<dbReference type="InterPro" id="IPR011701">
    <property type="entry name" value="MFS"/>
</dbReference>
<dbReference type="PROSITE" id="PS50850">
    <property type="entry name" value="MFS"/>
    <property type="match status" value="1"/>
</dbReference>
<dbReference type="SUPFAM" id="SSF103473">
    <property type="entry name" value="MFS general substrate transporter"/>
    <property type="match status" value="1"/>
</dbReference>
<dbReference type="Gene3D" id="1.20.1250.20">
    <property type="entry name" value="MFS general substrate transporter like domains"/>
    <property type="match status" value="2"/>
</dbReference>
<keyword evidence="4" id="KW-1185">Reference proteome</keyword>
<evidence type="ECO:0000259" key="2">
    <source>
        <dbReference type="PROSITE" id="PS50850"/>
    </source>
</evidence>
<dbReference type="Proteomes" id="UP000001882">
    <property type="component" value="Chromosome"/>
</dbReference>
<dbReference type="AlphaFoldDB" id="D1Z1Z6"/>
<dbReference type="STRING" id="304371.MCP_2646"/>
<accession>D1Z1Z6</accession>
<feature type="transmembrane region" description="Helical" evidence="1">
    <location>
        <begin position="229"/>
        <end position="250"/>
    </location>
</feature>
<dbReference type="GO" id="GO:0022857">
    <property type="term" value="F:transmembrane transporter activity"/>
    <property type="evidence" value="ECO:0007669"/>
    <property type="project" value="InterPro"/>
</dbReference>
<feature type="transmembrane region" description="Helical" evidence="1">
    <location>
        <begin position="295"/>
        <end position="314"/>
    </location>
</feature>
<dbReference type="GeneID" id="8682370"/>